<feature type="non-terminal residue" evidence="2">
    <location>
        <position position="1"/>
    </location>
</feature>
<dbReference type="AlphaFoldDB" id="A0A0L0FDH8"/>
<keyword evidence="1" id="KW-0812">Transmembrane</keyword>
<dbReference type="GeneID" id="25913854"/>
<dbReference type="RefSeq" id="XP_014147995.1">
    <property type="nucleotide sequence ID" value="XM_014292520.1"/>
</dbReference>
<dbReference type="EMBL" id="KQ244772">
    <property type="protein sequence ID" value="KNC74093.1"/>
    <property type="molecule type" value="Genomic_DNA"/>
</dbReference>
<dbReference type="Proteomes" id="UP000054560">
    <property type="component" value="Unassembled WGS sequence"/>
</dbReference>
<proteinExistence type="predicted"/>
<accession>A0A0L0FDH8</accession>
<evidence type="ECO:0000256" key="1">
    <source>
        <dbReference type="SAM" id="Phobius"/>
    </source>
</evidence>
<evidence type="ECO:0000313" key="2">
    <source>
        <dbReference type="EMBL" id="KNC74093.1"/>
    </source>
</evidence>
<keyword evidence="1" id="KW-0472">Membrane</keyword>
<organism evidence="2 3">
    <name type="scientific">Sphaeroforma arctica JP610</name>
    <dbReference type="NCBI Taxonomy" id="667725"/>
    <lineage>
        <taxon>Eukaryota</taxon>
        <taxon>Ichthyosporea</taxon>
        <taxon>Ichthyophonida</taxon>
        <taxon>Sphaeroforma</taxon>
    </lineage>
</organism>
<keyword evidence="3" id="KW-1185">Reference proteome</keyword>
<feature type="transmembrane region" description="Helical" evidence="1">
    <location>
        <begin position="5"/>
        <end position="22"/>
    </location>
</feature>
<feature type="transmembrane region" description="Helical" evidence="1">
    <location>
        <begin position="28"/>
        <end position="47"/>
    </location>
</feature>
<name>A0A0L0FDH8_9EUKA</name>
<sequence>ALFMVMALTFVSTWMIYNYYSIRFLDMSLFHDTLLALHLITVLGMAVNVGNSEEQHGMVALWMIATRVTLMMIFAVPFCSIPEAYHTICITFFVGFTSIGMFV</sequence>
<evidence type="ECO:0000313" key="3">
    <source>
        <dbReference type="Proteomes" id="UP000054560"/>
    </source>
</evidence>
<protein>
    <submittedName>
        <fullName evidence="2">Uncharacterized protein</fullName>
    </submittedName>
</protein>
<reference evidence="2 3" key="1">
    <citation type="submission" date="2011-02" db="EMBL/GenBank/DDBJ databases">
        <title>The Genome Sequence of Sphaeroforma arctica JP610.</title>
        <authorList>
            <consortium name="The Broad Institute Genome Sequencing Platform"/>
            <person name="Russ C."/>
            <person name="Cuomo C."/>
            <person name="Young S.K."/>
            <person name="Zeng Q."/>
            <person name="Gargeya S."/>
            <person name="Alvarado L."/>
            <person name="Berlin A."/>
            <person name="Chapman S.B."/>
            <person name="Chen Z."/>
            <person name="Freedman E."/>
            <person name="Gellesch M."/>
            <person name="Goldberg J."/>
            <person name="Griggs A."/>
            <person name="Gujja S."/>
            <person name="Heilman E."/>
            <person name="Heiman D."/>
            <person name="Howarth C."/>
            <person name="Mehta T."/>
            <person name="Neiman D."/>
            <person name="Pearson M."/>
            <person name="Roberts A."/>
            <person name="Saif S."/>
            <person name="Shea T."/>
            <person name="Shenoy N."/>
            <person name="Sisk P."/>
            <person name="Stolte C."/>
            <person name="Sykes S."/>
            <person name="White J."/>
            <person name="Yandava C."/>
            <person name="Burger G."/>
            <person name="Gray M.W."/>
            <person name="Holland P.W.H."/>
            <person name="King N."/>
            <person name="Lang F.B.F."/>
            <person name="Roger A.J."/>
            <person name="Ruiz-Trillo I."/>
            <person name="Haas B."/>
            <person name="Nusbaum C."/>
            <person name="Birren B."/>
        </authorList>
    </citation>
    <scope>NUCLEOTIDE SEQUENCE [LARGE SCALE GENOMIC DNA]</scope>
    <source>
        <strain evidence="2 3">JP610</strain>
    </source>
</reference>
<feature type="transmembrane region" description="Helical" evidence="1">
    <location>
        <begin position="59"/>
        <end position="78"/>
    </location>
</feature>
<keyword evidence="1" id="KW-1133">Transmembrane helix</keyword>
<gene>
    <name evidence="2" type="ORF">SARC_13350</name>
</gene>
<feature type="transmembrane region" description="Helical" evidence="1">
    <location>
        <begin position="84"/>
        <end position="102"/>
    </location>
</feature>